<feature type="transmembrane region" description="Helical" evidence="7">
    <location>
        <begin position="154"/>
        <end position="177"/>
    </location>
</feature>
<dbReference type="PROSITE" id="PS50928">
    <property type="entry name" value="ABC_TM1"/>
    <property type="match status" value="1"/>
</dbReference>
<keyword evidence="4 7" id="KW-0812">Transmembrane</keyword>
<keyword evidence="11" id="KW-1185">Reference proteome</keyword>
<comment type="caution">
    <text evidence="10">The sequence shown here is derived from an EMBL/GenBank/DDBJ whole genome shotgun (WGS) entry which is preliminary data.</text>
</comment>
<dbReference type="RefSeq" id="WP_378260340.1">
    <property type="nucleotide sequence ID" value="NZ_JBHSIT010000009.1"/>
</dbReference>
<evidence type="ECO:0000313" key="11">
    <source>
        <dbReference type="Proteomes" id="UP001595872"/>
    </source>
</evidence>
<dbReference type="CDD" id="cd06261">
    <property type="entry name" value="TM_PBP2"/>
    <property type="match status" value="1"/>
</dbReference>
<dbReference type="EMBL" id="JBHSIT010000009">
    <property type="protein sequence ID" value="MFC4911435.1"/>
    <property type="molecule type" value="Genomic_DNA"/>
</dbReference>
<feature type="region of interest" description="Disordered" evidence="8">
    <location>
        <begin position="1"/>
        <end position="70"/>
    </location>
</feature>
<dbReference type="Proteomes" id="UP001595872">
    <property type="component" value="Unassembled WGS sequence"/>
</dbReference>
<feature type="transmembrane region" description="Helical" evidence="7">
    <location>
        <begin position="322"/>
        <end position="343"/>
    </location>
</feature>
<evidence type="ECO:0000256" key="3">
    <source>
        <dbReference type="ARBA" id="ARBA00022475"/>
    </source>
</evidence>
<feature type="transmembrane region" description="Helical" evidence="7">
    <location>
        <begin position="189"/>
        <end position="210"/>
    </location>
</feature>
<comment type="subcellular location">
    <subcellularLocation>
        <location evidence="1 7">Cell membrane</location>
        <topology evidence="1 7">Multi-pass membrane protein</topology>
    </subcellularLocation>
</comment>
<reference evidence="11" key="1">
    <citation type="journal article" date="2019" name="Int. J. Syst. Evol. Microbiol.">
        <title>The Global Catalogue of Microorganisms (GCM) 10K type strain sequencing project: providing services to taxonomists for standard genome sequencing and annotation.</title>
        <authorList>
            <consortium name="The Broad Institute Genomics Platform"/>
            <consortium name="The Broad Institute Genome Sequencing Center for Infectious Disease"/>
            <person name="Wu L."/>
            <person name="Ma J."/>
        </authorList>
    </citation>
    <scope>NUCLEOTIDE SEQUENCE [LARGE SCALE GENOMIC DNA]</scope>
    <source>
        <strain evidence="11">KLKA75</strain>
    </source>
</reference>
<keyword evidence="5 7" id="KW-1133">Transmembrane helix</keyword>
<evidence type="ECO:0000256" key="2">
    <source>
        <dbReference type="ARBA" id="ARBA00022448"/>
    </source>
</evidence>
<dbReference type="PANTHER" id="PTHR43386:SF1">
    <property type="entry name" value="D,D-DIPEPTIDE TRANSPORT SYSTEM PERMEASE PROTEIN DDPC-RELATED"/>
    <property type="match status" value="1"/>
</dbReference>
<dbReference type="SUPFAM" id="SSF161098">
    <property type="entry name" value="MetI-like"/>
    <property type="match status" value="1"/>
</dbReference>
<dbReference type="Gene3D" id="1.10.3720.10">
    <property type="entry name" value="MetI-like"/>
    <property type="match status" value="1"/>
</dbReference>
<feature type="transmembrane region" description="Helical" evidence="7">
    <location>
        <begin position="216"/>
        <end position="236"/>
    </location>
</feature>
<dbReference type="SUPFAM" id="SSF81995">
    <property type="entry name" value="beta-sandwich domain of Sec23/24"/>
    <property type="match status" value="1"/>
</dbReference>
<keyword evidence="6 7" id="KW-0472">Membrane</keyword>
<sequence>MPTDPRPGGTSRPQAQPHVQAETQAQAQAQAQDQDQEQGQAQVQAQDQTQGQWQGQAQVQRPPVGGRSRRAGVRGGLLAFRVPAGRPGVWAAALLLAAMAVAAIVAPLLTSHDPIATDTGATALPPGSPGHPLGTDLLGRDLWARLLYGARTSLLAGLLAGTVTVAAGVLLGALAAAGPRRLSGLVARVADVLLSVPMLIVALALSALLGPSLGTVVVAIAVTSWMPVALTARAELISQRERLYVRSAYALGLSRTQVLRRHLLPGALPPIVSIAAFEVGHAILTESTLSFLGLGVPPNRPSWGNLLTEAQQHLLTGEWYTVAFPAACVVATILAVNVLASAFTRGEGSAW</sequence>
<feature type="transmembrane region" description="Helical" evidence="7">
    <location>
        <begin position="89"/>
        <end position="109"/>
    </location>
</feature>
<name>A0ABV9U4L7_9ACTN</name>
<feature type="transmembrane region" description="Helical" evidence="7">
    <location>
        <begin position="263"/>
        <end position="284"/>
    </location>
</feature>
<evidence type="ECO:0000256" key="6">
    <source>
        <dbReference type="ARBA" id="ARBA00023136"/>
    </source>
</evidence>
<evidence type="ECO:0000256" key="5">
    <source>
        <dbReference type="ARBA" id="ARBA00022989"/>
    </source>
</evidence>
<evidence type="ECO:0000256" key="4">
    <source>
        <dbReference type="ARBA" id="ARBA00022692"/>
    </source>
</evidence>
<accession>A0ABV9U4L7</accession>
<keyword evidence="3" id="KW-1003">Cell membrane</keyword>
<feature type="compositionally biased region" description="Low complexity" evidence="8">
    <location>
        <begin position="19"/>
        <end position="66"/>
    </location>
</feature>
<dbReference type="InterPro" id="IPR000515">
    <property type="entry name" value="MetI-like"/>
</dbReference>
<dbReference type="PANTHER" id="PTHR43386">
    <property type="entry name" value="OLIGOPEPTIDE TRANSPORT SYSTEM PERMEASE PROTEIN APPC"/>
    <property type="match status" value="1"/>
</dbReference>
<evidence type="ECO:0000259" key="9">
    <source>
        <dbReference type="PROSITE" id="PS50928"/>
    </source>
</evidence>
<evidence type="ECO:0000313" key="10">
    <source>
        <dbReference type="EMBL" id="MFC4911435.1"/>
    </source>
</evidence>
<gene>
    <name evidence="10" type="ORF">ACFPCY_29295</name>
</gene>
<dbReference type="Pfam" id="PF00528">
    <property type="entry name" value="BPD_transp_1"/>
    <property type="match status" value="1"/>
</dbReference>
<organism evidence="10 11">
    <name type="scientific">Actinomadura gamaensis</name>
    <dbReference type="NCBI Taxonomy" id="1763541"/>
    <lineage>
        <taxon>Bacteria</taxon>
        <taxon>Bacillati</taxon>
        <taxon>Actinomycetota</taxon>
        <taxon>Actinomycetes</taxon>
        <taxon>Streptosporangiales</taxon>
        <taxon>Thermomonosporaceae</taxon>
        <taxon>Actinomadura</taxon>
    </lineage>
</organism>
<evidence type="ECO:0000256" key="8">
    <source>
        <dbReference type="SAM" id="MobiDB-lite"/>
    </source>
</evidence>
<dbReference type="InterPro" id="IPR050366">
    <property type="entry name" value="BP-dependent_transpt_permease"/>
</dbReference>
<evidence type="ECO:0000256" key="7">
    <source>
        <dbReference type="RuleBase" id="RU363032"/>
    </source>
</evidence>
<comment type="similarity">
    <text evidence="7">Belongs to the binding-protein-dependent transport system permease family.</text>
</comment>
<feature type="domain" description="ABC transmembrane type-1" evidence="9">
    <location>
        <begin position="150"/>
        <end position="340"/>
    </location>
</feature>
<proteinExistence type="inferred from homology"/>
<dbReference type="InterPro" id="IPR035906">
    <property type="entry name" value="MetI-like_sf"/>
</dbReference>
<keyword evidence="2 7" id="KW-0813">Transport</keyword>
<protein>
    <submittedName>
        <fullName evidence="10">ABC transporter permease</fullName>
    </submittedName>
</protein>
<evidence type="ECO:0000256" key="1">
    <source>
        <dbReference type="ARBA" id="ARBA00004651"/>
    </source>
</evidence>